<gene>
    <name evidence="2" type="ORF">ADEAN_000678600</name>
</gene>
<dbReference type="EMBL" id="LR877157">
    <property type="protein sequence ID" value="CAD2219281.1"/>
    <property type="molecule type" value="Genomic_DNA"/>
</dbReference>
<name>A0A7G2CK05_9TRYP</name>
<reference evidence="2 3" key="1">
    <citation type="submission" date="2020-08" db="EMBL/GenBank/DDBJ databases">
        <authorList>
            <person name="Newling K."/>
            <person name="Davey J."/>
            <person name="Forrester S."/>
        </authorList>
    </citation>
    <scope>NUCLEOTIDE SEQUENCE [LARGE SCALE GENOMIC DNA]</scope>
    <source>
        <strain evidence="3">Crithidia deanei Carvalho (ATCC PRA-265)</strain>
    </source>
</reference>
<organism evidence="2 3">
    <name type="scientific">Angomonas deanei</name>
    <dbReference type="NCBI Taxonomy" id="59799"/>
    <lineage>
        <taxon>Eukaryota</taxon>
        <taxon>Discoba</taxon>
        <taxon>Euglenozoa</taxon>
        <taxon>Kinetoplastea</taxon>
        <taxon>Metakinetoplastina</taxon>
        <taxon>Trypanosomatida</taxon>
        <taxon>Trypanosomatidae</taxon>
        <taxon>Strigomonadinae</taxon>
        <taxon>Angomonas</taxon>
    </lineage>
</organism>
<dbReference type="VEuPathDB" id="TriTrypDB:ADEAN_000678600"/>
<dbReference type="Proteomes" id="UP000515908">
    <property type="component" value="Chromosome 13"/>
</dbReference>
<dbReference type="AlphaFoldDB" id="A0A7G2CK05"/>
<evidence type="ECO:0000313" key="3">
    <source>
        <dbReference type="Proteomes" id="UP000515908"/>
    </source>
</evidence>
<keyword evidence="3" id="KW-1185">Reference proteome</keyword>
<proteinExistence type="predicted"/>
<feature type="region of interest" description="Disordered" evidence="1">
    <location>
        <begin position="53"/>
        <end position="84"/>
    </location>
</feature>
<accession>A0A7G2CK05</accession>
<evidence type="ECO:0000313" key="2">
    <source>
        <dbReference type="EMBL" id="CAD2219281.1"/>
    </source>
</evidence>
<evidence type="ECO:0000256" key="1">
    <source>
        <dbReference type="SAM" id="MobiDB-lite"/>
    </source>
</evidence>
<protein>
    <submittedName>
        <fullName evidence="2">Uncharacterized protein</fullName>
    </submittedName>
</protein>
<sequence length="191" mass="21703">MDACYDKIATHSRDGVDDDMLELLKQFVRITLENAWLTEKIVSVEHKIENKQELQQASRKGKEEEPFGAPLGTKGKQGEQKKAEQLEEAKQLLYSLQHGDGTTSIEDVLRNNEKDVKLIEGLTPFKERHVNRQLSKENEFTVLKHAAEEAQLTELLKDEVETWKDYVRQEKKLKKKMGKGEALAGGAEGGK</sequence>